<reference evidence="3 4" key="1">
    <citation type="journal article" date="2018" name="PLoS Genet.">
        <title>Population sequencing reveals clonal diversity and ancestral inbreeding in the grapevine cultivar Chardonnay.</title>
        <authorList>
            <person name="Roach M.J."/>
            <person name="Johnson D.L."/>
            <person name="Bohlmann J."/>
            <person name="van Vuuren H.J."/>
            <person name="Jones S.J."/>
            <person name="Pretorius I.S."/>
            <person name="Schmidt S.A."/>
            <person name="Borneman A.R."/>
        </authorList>
    </citation>
    <scope>NUCLEOTIDE SEQUENCE [LARGE SCALE GENOMIC DNA]</scope>
    <source>
        <strain evidence="4">cv. Chardonnay</strain>
        <tissue evidence="3">Leaf</tissue>
    </source>
</reference>
<dbReference type="Proteomes" id="UP000288805">
    <property type="component" value="Unassembled WGS sequence"/>
</dbReference>
<dbReference type="Pfam" id="PF04832">
    <property type="entry name" value="SOUL"/>
    <property type="match status" value="2"/>
</dbReference>
<evidence type="ECO:0000313" key="4">
    <source>
        <dbReference type="Proteomes" id="UP000288805"/>
    </source>
</evidence>
<dbReference type="AlphaFoldDB" id="A0A438EKD8"/>
<proteinExistence type="inferred from homology"/>
<accession>A0A438EKD8</accession>
<feature type="compositionally biased region" description="Basic and acidic residues" evidence="2">
    <location>
        <begin position="41"/>
        <end position="52"/>
    </location>
</feature>
<dbReference type="SUPFAM" id="SSF55136">
    <property type="entry name" value="Probable bacterial effector-binding domain"/>
    <property type="match status" value="2"/>
</dbReference>
<comment type="similarity">
    <text evidence="1">Belongs to the HEBP family.</text>
</comment>
<dbReference type="EMBL" id="QGNW01001257">
    <property type="protein sequence ID" value="RVW48085.1"/>
    <property type="molecule type" value="Genomic_DNA"/>
</dbReference>
<comment type="caution">
    <text evidence="3">The sequence shown here is derived from an EMBL/GenBank/DDBJ whole genome shotgun (WGS) entry which is preliminary data.</text>
</comment>
<evidence type="ECO:0000313" key="3">
    <source>
        <dbReference type="EMBL" id="RVW48085.1"/>
    </source>
</evidence>
<organism evidence="3 4">
    <name type="scientific">Vitis vinifera</name>
    <name type="common">Grape</name>
    <dbReference type="NCBI Taxonomy" id="29760"/>
    <lineage>
        <taxon>Eukaryota</taxon>
        <taxon>Viridiplantae</taxon>
        <taxon>Streptophyta</taxon>
        <taxon>Embryophyta</taxon>
        <taxon>Tracheophyta</taxon>
        <taxon>Spermatophyta</taxon>
        <taxon>Magnoliopsida</taxon>
        <taxon>eudicotyledons</taxon>
        <taxon>Gunneridae</taxon>
        <taxon>Pentapetalae</taxon>
        <taxon>rosids</taxon>
        <taxon>Vitales</taxon>
        <taxon>Vitaceae</taxon>
        <taxon>Viteae</taxon>
        <taxon>Vitis</taxon>
    </lineage>
</organism>
<name>A0A438EKD8_VITVI</name>
<dbReference type="Gene3D" id="3.20.80.10">
    <property type="entry name" value="Regulatory factor, effector binding domain"/>
    <property type="match status" value="2"/>
</dbReference>
<feature type="region of interest" description="Disordered" evidence="2">
    <location>
        <begin position="34"/>
        <end position="55"/>
    </location>
</feature>
<dbReference type="OrthoDB" id="6424451at2759"/>
<evidence type="ECO:0000256" key="2">
    <source>
        <dbReference type="SAM" id="MobiDB-lite"/>
    </source>
</evidence>
<dbReference type="PANTHER" id="PTHR11220">
    <property type="entry name" value="HEME-BINDING PROTEIN-RELATED"/>
    <property type="match status" value="1"/>
</dbReference>
<dbReference type="PANTHER" id="PTHR11220:SF54">
    <property type="entry name" value="OS02G0533200 PROTEIN"/>
    <property type="match status" value="1"/>
</dbReference>
<sequence>MPGKNGFDFNGSSQSFNVLAEYLFGKNTTKERMEMTTPVFTRRDQSDGKKMEMTTPVITKKLQDQDKWQMSFVMPAKYGADLPLPKDQSVRIKEVPRKIVAVVAFSGFVTDEEVKLRESKLRSALRNDKQFQVKEGAPVEVAQYNPPFTLPFTRRNEVALEVERKQV</sequence>
<dbReference type="InterPro" id="IPR011256">
    <property type="entry name" value="Reg_factor_effector_dom_sf"/>
</dbReference>
<dbReference type="InterPro" id="IPR006917">
    <property type="entry name" value="SOUL_heme-bd"/>
</dbReference>
<protein>
    <submittedName>
        <fullName evidence="3">Heme-binding-like protein, chloroplastic</fullName>
    </submittedName>
</protein>
<evidence type="ECO:0000256" key="1">
    <source>
        <dbReference type="ARBA" id="ARBA00009817"/>
    </source>
</evidence>
<gene>
    <name evidence="3" type="primary">VvCHDh000456_4</name>
    <name evidence="3" type="ORF">CK203_073468</name>
</gene>